<keyword evidence="2" id="KW-1185">Reference proteome</keyword>
<reference evidence="1 2" key="1">
    <citation type="journal article" date="2013" name="Genome Biol.">
        <title>The genome sequence of the most widely cultivated cacao type and its use to identify candidate genes regulating pod color.</title>
        <authorList>
            <person name="Motamayor J.C."/>
            <person name="Mockaitis K."/>
            <person name="Schmutz J."/>
            <person name="Haiminen N."/>
            <person name="Iii D.L."/>
            <person name="Cornejo O."/>
            <person name="Findley S.D."/>
            <person name="Zheng P."/>
            <person name="Utro F."/>
            <person name="Royaert S."/>
            <person name="Saski C."/>
            <person name="Jenkins J."/>
            <person name="Podicheti R."/>
            <person name="Zhao M."/>
            <person name="Scheffler B.E."/>
            <person name="Stack J.C."/>
            <person name="Feltus F.A."/>
            <person name="Mustiga G.M."/>
            <person name="Amores F."/>
            <person name="Phillips W."/>
            <person name="Marelli J.P."/>
            <person name="May G.D."/>
            <person name="Shapiro H."/>
            <person name="Ma J."/>
            <person name="Bustamante C.D."/>
            <person name="Schnell R.J."/>
            <person name="Main D."/>
            <person name="Gilbert D."/>
            <person name="Parida L."/>
            <person name="Kuhn D.N."/>
        </authorList>
    </citation>
    <scope>NUCLEOTIDE SEQUENCE [LARGE SCALE GENOMIC DNA]</scope>
    <source>
        <strain evidence="2">cv. Matina 1-6</strain>
    </source>
</reference>
<dbReference type="Gramene" id="EOY32627">
    <property type="protein sequence ID" value="EOY32627"/>
    <property type="gene ID" value="TCM_040638"/>
</dbReference>
<sequence>MRFLLLKLCEFAAGNFREKLELFASSLCRKIGQLCAAKIGKICCWKLSWKSTNFRAENDSKKGEKMKLLVTNFER</sequence>
<dbReference type="Proteomes" id="UP000026915">
    <property type="component" value="Chromosome 9"/>
</dbReference>
<dbReference type="HOGENOM" id="CLU_2676105_0_0_1"/>
<protein>
    <submittedName>
        <fullName evidence="1">Uncharacterized protein</fullName>
    </submittedName>
</protein>
<organism evidence="1 2">
    <name type="scientific">Theobroma cacao</name>
    <name type="common">Cacao</name>
    <name type="synonym">Cocoa</name>
    <dbReference type="NCBI Taxonomy" id="3641"/>
    <lineage>
        <taxon>Eukaryota</taxon>
        <taxon>Viridiplantae</taxon>
        <taxon>Streptophyta</taxon>
        <taxon>Embryophyta</taxon>
        <taxon>Tracheophyta</taxon>
        <taxon>Spermatophyta</taxon>
        <taxon>Magnoliopsida</taxon>
        <taxon>eudicotyledons</taxon>
        <taxon>Gunneridae</taxon>
        <taxon>Pentapetalae</taxon>
        <taxon>rosids</taxon>
        <taxon>malvids</taxon>
        <taxon>Malvales</taxon>
        <taxon>Malvaceae</taxon>
        <taxon>Byttnerioideae</taxon>
        <taxon>Theobroma</taxon>
    </lineage>
</organism>
<dbReference type="InParanoid" id="A0A061GTZ4"/>
<dbReference type="AlphaFoldDB" id="A0A061GTZ4"/>
<dbReference type="EMBL" id="CM001887">
    <property type="protein sequence ID" value="EOY32627.1"/>
    <property type="molecule type" value="Genomic_DNA"/>
</dbReference>
<evidence type="ECO:0000313" key="2">
    <source>
        <dbReference type="Proteomes" id="UP000026915"/>
    </source>
</evidence>
<proteinExistence type="predicted"/>
<accession>A0A061GTZ4</accession>
<name>A0A061GTZ4_THECC</name>
<gene>
    <name evidence="1" type="ORF">TCM_040638</name>
</gene>
<evidence type="ECO:0000313" key="1">
    <source>
        <dbReference type="EMBL" id="EOY32627.1"/>
    </source>
</evidence>